<dbReference type="RefSeq" id="WP_331216661.1">
    <property type="nucleotide sequence ID" value="NZ_JAZGQK010000021.1"/>
</dbReference>
<dbReference type="Gene3D" id="3.20.20.220">
    <property type="match status" value="1"/>
</dbReference>
<name>A0ABU7RYI3_9ACTN</name>
<evidence type="ECO:0000313" key="4">
    <source>
        <dbReference type="Proteomes" id="UP001332243"/>
    </source>
</evidence>
<protein>
    <submittedName>
        <fullName evidence="3">5,10-methylenetetrahydrofolate reductase</fullName>
    </submittedName>
</protein>
<sequence length="331" mass="36832">MPHDPEDHPVVPGPGGVGTPARRPPLRTMLAEAHSGMLLFAVTPPRRSASAEQIEEVARVTVGRLAPLDLDGLVLYDIDDESDRNPADRPFPYLPTIDPAVFHADHLRDWRRPVVVYRCVGKYPEAELGEWLGAADVDRVAGVFVGASSGQKTVHTRLRRAHELRRRLRPDLPLGAVAITERYTRNGDEHLRMLAKQEAGCGYFITQVVYDVSATKSLLSDYLYACRERGLTPRPVILTLSVCGSLKTLAFLQWLGVEVPRWLENALRHADDPLTESYEQCLANAAELITFCRRLGLPFGFNVESVSIRKVEIDASVELAAQVRRMLDAAR</sequence>
<dbReference type="EMBL" id="JAZGQK010000021">
    <property type="protein sequence ID" value="MEE6261578.1"/>
    <property type="molecule type" value="Genomic_DNA"/>
</dbReference>
<keyword evidence="1" id="KW-0560">Oxidoreductase</keyword>
<accession>A0ABU7RYI3</accession>
<dbReference type="SUPFAM" id="SSF51730">
    <property type="entry name" value="FAD-linked oxidoreductase"/>
    <property type="match status" value="1"/>
</dbReference>
<dbReference type="Proteomes" id="UP001332243">
    <property type="component" value="Unassembled WGS sequence"/>
</dbReference>
<feature type="region of interest" description="Disordered" evidence="2">
    <location>
        <begin position="1"/>
        <end position="24"/>
    </location>
</feature>
<evidence type="ECO:0000256" key="2">
    <source>
        <dbReference type="SAM" id="MobiDB-lite"/>
    </source>
</evidence>
<proteinExistence type="predicted"/>
<keyword evidence="4" id="KW-1185">Reference proteome</keyword>
<comment type="caution">
    <text evidence="3">The sequence shown here is derived from an EMBL/GenBank/DDBJ whole genome shotgun (WGS) entry which is preliminary data.</text>
</comment>
<organism evidence="3 4">
    <name type="scientific">Plantactinospora sonchi</name>
    <dbReference type="NCBI Taxonomy" id="1544735"/>
    <lineage>
        <taxon>Bacteria</taxon>
        <taxon>Bacillati</taxon>
        <taxon>Actinomycetota</taxon>
        <taxon>Actinomycetes</taxon>
        <taxon>Micromonosporales</taxon>
        <taxon>Micromonosporaceae</taxon>
        <taxon>Plantactinospora</taxon>
    </lineage>
</organism>
<dbReference type="InterPro" id="IPR029041">
    <property type="entry name" value="FAD-linked_oxidoreductase-like"/>
</dbReference>
<reference evidence="3 4" key="1">
    <citation type="submission" date="2024-01" db="EMBL/GenBank/DDBJ databases">
        <title>Genome insights into Plantactinospora sonchi sp. nov.</title>
        <authorList>
            <person name="Wang L."/>
        </authorList>
    </citation>
    <scope>NUCLEOTIDE SEQUENCE [LARGE SCALE GENOMIC DNA]</scope>
    <source>
        <strain evidence="3 4">NEAU-QY2</strain>
    </source>
</reference>
<gene>
    <name evidence="3" type="ORF">V1633_24130</name>
</gene>
<evidence type="ECO:0000256" key="1">
    <source>
        <dbReference type="ARBA" id="ARBA00023002"/>
    </source>
</evidence>
<evidence type="ECO:0000313" key="3">
    <source>
        <dbReference type="EMBL" id="MEE6261578.1"/>
    </source>
</evidence>